<proteinExistence type="predicted"/>
<feature type="active site" description="O-(5'-phospho-DNA)-serine intermediate" evidence="4 5">
    <location>
        <position position="13"/>
    </location>
</feature>
<evidence type="ECO:0000259" key="6">
    <source>
        <dbReference type="PROSITE" id="PS51736"/>
    </source>
</evidence>
<dbReference type="PROSITE" id="PS51736">
    <property type="entry name" value="RECOMBINASES_3"/>
    <property type="match status" value="1"/>
</dbReference>
<keyword evidence="3" id="KW-0233">DNA recombination</keyword>
<evidence type="ECO:0000313" key="7">
    <source>
        <dbReference type="EMBL" id="SFE20564.1"/>
    </source>
</evidence>
<dbReference type="InterPro" id="IPR006118">
    <property type="entry name" value="Recombinase_CS"/>
</dbReference>
<evidence type="ECO:0000313" key="8">
    <source>
        <dbReference type="Proteomes" id="UP000198896"/>
    </source>
</evidence>
<dbReference type="GO" id="GO:0000150">
    <property type="term" value="F:DNA strand exchange activity"/>
    <property type="evidence" value="ECO:0007669"/>
    <property type="project" value="InterPro"/>
</dbReference>
<keyword evidence="8" id="KW-1185">Reference proteome</keyword>
<organism evidence="7 8">
    <name type="scientific">Succiniclasticum ruminis DSM 9236</name>
    <dbReference type="NCBI Taxonomy" id="1123323"/>
    <lineage>
        <taxon>Bacteria</taxon>
        <taxon>Bacillati</taxon>
        <taxon>Bacillota</taxon>
        <taxon>Negativicutes</taxon>
        <taxon>Acidaminococcales</taxon>
        <taxon>Acidaminococcaceae</taxon>
        <taxon>Succiniclasticum</taxon>
    </lineage>
</organism>
<dbReference type="GO" id="GO:0015074">
    <property type="term" value="P:DNA integration"/>
    <property type="evidence" value="ECO:0007669"/>
    <property type="project" value="UniProtKB-KW"/>
</dbReference>
<keyword evidence="1" id="KW-0229">DNA integration</keyword>
<dbReference type="GO" id="GO:0003677">
    <property type="term" value="F:DNA binding"/>
    <property type="evidence" value="ECO:0007669"/>
    <property type="project" value="UniProtKB-KW"/>
</dbReference>
<evidence type="ECO:0000256" key="4">
    <source>
        <dbReference type="PIRSR" id="PIRSR606118-50"/>
    </source>
</evidence>
<dbReference type="InterPro" id="IPR006119">
    <property type="entry name" value="Resolv_N"/>
</dbReference>
<evidence type="ECO:0000256" key="1">
    <source>
        <dbReference type="ARBA" id="ARBA00022908"/>
    </source>
</evidence>
<evidence type="ECO:0000256" key="5">
    <source>
        <dbReference type="PROSITE-ProRule" id="PRU10137"/>
    </source>
</evidence>
<gene>
    <name evidence="7" type="ORF">SAMN05216245_102264</name>
</gene>
<dbReference type="SUPFAM" id="SSF53041">
    <property type="entry name" value="Resolvase-like"/>
    <property type="match status" value="1"/>
</dbReference>
<name>A0A1I1YLS6_9FIRM</name>
<dbReference type="PANTHER" id="PTHR30461:SF19">
    <property type="entry name" value="SITE-SPECIFIC RECOMBINASE RESOLVASE FAMILY"/>
    <property type="match status" value="1"/>
</dbReference>
<evidence type="ECO:0000256" key="3">
    <source>
        <dbReference type="ARBA" id="ARBA00023172"/>
    </source>
</evidence>
<accession>A0A1I1YLS6</accession>
<dbReference type="Proteomes" id="UP000198896">
    <property type="component" value="Unassembled WGS sequence"/>
</dbReference>
<dbReference type="RefSeq" id="WP_093912837.1">
    <property type="nucleotide sequence ID" value="NZ_FONL01000002.1"/>
</dbReference>
<dbReference type="InterPro" id="IPR036162">
    <property type="entry name" value="Resolvase-like_N_sf"/>
</dbReference>
<sequence length="199" mass="22966">MAGGKMYGYIRVSSRDQHTDRQQIALLRYGIQMNCLFTDKQSGKDFERPQYKKLLRLVKPNDCIVVTSLDRLGRNYTEILEQWNYITHIKKADITVLDMPLLNTRESRDNLTGRFLADIVLQILSYVAETERVNIRKRQAEGIAAAKAKGVKLGRPKKALPDNFQEIMAQVRSGTISYRQAAQKLNVSRSWLYYVIHSK</sequence>
<evidence type="ECO:0000256" key="2">
    <source>
        <dbReference type="ARBA" id="ARBA00023125"/>
    </source>
</evidence>
<reference evidence="7 8" key="1">
    <citation type="submission" date="2016-10" db="EMBL/GenBank/DDBJ databases">
        <authorList>
            <person name="de Groot N.N."/>
        </authorList>
    </citation>
    <scope>NUCLEOTIDE SEQUENCE [LARGE SCALE GENOMIC DNA]</scope>
    <source>
        <strain evidence="7 8">DSM 9236</strain>
    </source>
</reference>
<dbReference type="Gene3D" id="3.40.50.1390">
    <property type="entry name" value="Resolvase, N-terminal catalytic domain"/>
    <property type="match status" value="1"/>
</dbReference>
<dbReference type="SMART" id="SM00857">
    <property type="entry name" value="Resolvase"/>
    <property type="match status" value="1"/>
</dbReference>
<dbReference type="PANTHER" id="PTHR30461">
    <property type="entry name" value="DNA-INVERTASE FROM LAMBDOID PROPHAGE"/>
    <property type="match status" value="1"/>
</dbReference>
<dbReference type="AlphaFoldDB" id="A0A1I1YLS6"/>
<keyword evidence="2" id="KW-0238">DNA-binding</keyword>
<dbReference type="InterPro" id="IPR050639">
    <property type="entry name" value="SSR_resolvase"/>
</dbReference>
<dbReference type="CDD" id="cd03768">
    <property type="entry name" value="SR_ResInv"/>
    <property type="match status" value="1"/>
</dbReference>
<dbReference type="Pfam" id="PF00239">
    <property type="entry name" value="Resolvase"/>
    <property type="match status" value="1"/>
</dbReference>
<feature type="domain" description="Resolvase/invertase-type recombinase catalytic" evidence="6">
    <location>
        <begin position="5"/>
        <end position="150"/>
    </location>
</feature>
<dbReference type="OrthoDB" id="9797501at2"/>
<dbReference type="PROSITE" id="PS00397">
    <property type="entry name" value="RECOMBINASES_1"/>
    <property type="match status" value="1"/>
</dbReference>
<protein>
    <submittedName>
        <fullName evidence="7">Site-specific DNA recombinase</fullName>
    </submittedName>
</protein>
<dbReference type="EMBL" id="FONL01000002">
    <property type="protein sequence ID" value="SFE20564.1"/>
    <property type="molecule type" value="Genomic_DNA"/>
</dbReference>